<accession>A0AAD4Z916</accession>
<dbReference type="PANTHER" id="PTHR36607:SF20">
    <property type="entry name" value="AMINOTRANSFERASE-LIKE PLANT MOBILE DOMAIN-CONTAINING PROTEIN"/>
    <property type="match status" value="1"/>
</dbReference>
<dbReference type="InterPro" id="IPR019557">
    <property type="entry name" value="AminoTfrase-like_pln_mobile"/>
</dbReference>
<feature type="domain" description="Aminotransferase-like plant mobile" evidence="2">
    <location>
        <begin position="162"/>
        <end position="395"/>
    </location>
</feature>
<feature type="region of interest" description="Disordered" evidence="1">
    <location>
        <begin position="287"/>
        <end position="306"/>
    </location>
</feature>
<dbReference type="EMBL" id="JAJFAZ020000003">
    <property type="protein sequence ID" value="KAI5338032.1"/>
    <property type="molecule type" value="Genomic_DNA"/>
</dbReference>
<evidence type="ECO:0000313" key="4">
    <source>
        <dbReference type="Proteomes" id="UP001054821"/>
    </source>
</evidence>
<keyword evidence="4" id="KW-1185">Reference proteome</keyword>
<comment type="caution">
    <text evidence="3">The sequence shown here is derived from an EMBL/GenBank/DDBJ whole genome shotgun (WGS) entry which is preliminary data.</text>
</comment>
<reference evidence="3 4" key="1">
    <citation type="journal article" date="2022" name="G3 (Bethesda)">
        <title>Whole-genome sequence and methylome profiling of the almond [Prunus dulcis (Mill.) D.A. Webb] cultivar 'Nonpareil'.</title>
        <authorList>
            <person name="D'Amico-Willman K.M."/>
            <person name="Ouma W.Z."/>
            <person name="Meulia T."/>
            <person name="Sideli G.M."/>
            <person name="Gradziel T.M."/>
            <person name="Fresnedo-Ramirez J."/>
        </authorList>
    </citation>
    <scope>NUCLEOTIDE SEQUENCE [LARGE SCALE GENOMIC DNA]</scope>
    <source>
        <strain evidence="3">Clone GOH B32 T37-40</strain>
    </source>
</reference>
<evidence type="ECO:0000256" key="1">
    <source>
        <dbReference type="SAM" id="MobiDB-lite"/>
    </source>
</evidence>
<dbReference type="PANTHER" id="PTHR36607">
    <property type="entry name" value="1,2-DIHYDROXY-3-KETO-5-METHYLTHIOPENTENE DIOXYGENASE 4"/>
    <property type="match status" value="1"/>
</dbReference>
<gene>
    <name evidence="3" type="ORF">L3X38_017303</name>
</gene>
<organism evidence="3 4">
    <name type="scientific">Prunus dulcis</name>
    <name type="common">Almond</name>
    <name type="synonym">Amygdalus dulcis</name>
    <dbReference type="NCBI Taxonomy" id="3755"/>
    <lineage>
        <taxon>Eukaryota</taxon>
        <taxon>Viridiplantae</taxon>
        <taxon>Streptophyta</taxon>
        <taxon>Embryophyta</taxon>
        <taxon>Tracheophyta</taxon>
        <taxon>Spermatophyta</taxon>
        <taxon>Magnoliopsida</taxon>
        <taxon>eudicotyledons</taxon>
        <taxon>Gunneridae</taxon>
        <taxon>Pentapetalae</taxon>
        <taxon>rosids</taxon>
        <taxon>fabids</taxon>
        <taxon>Rosales</taxon>
        <taxon>Rosaceae</taxon>
        <taxon>Amygdaloideae</taxon>
        <taxon>Amygdaleae</taxon>
        <taxon>Prunus</taxon>
    </lineage>
</organism>
<sequence>MSEDCFSRHSTFTRLFKLVQMAFFKCFKKGTVTTLEDESDSRDEGTTLLVGTPLLASEVSEVDNSFHILSWSQEVFCQLSSFKKSKSTDRDLHSTVLQLKSSHHTDTGSSKVFELLSDQIHNGAVNWSSALSTAGESTFTEYYWECLEDVLSINTQVLKSIGLYNAVFASLFSYDRHALVIRAFCECWCPATNTLHTSQGELSISLWDLHEIGGLPITGRFYDEVIPTTESLNRKDHKGVSYIPHICRYLFLAYHKILWDSKGKSGVRMTAWIKYWYRGPFKYKKPSRKTIRNKSQKPKEDSDPSGIIPMALKRIEEEEGVFEDLGIIDEDMERSYLAAFLACWLCKFVFPKDDITLIRPGVFKVVSRMAHGVSFSLVVSVLASIYKGLNNISSAYDPGNCTTVLPFHYVTEITLTPSYDAPSVNGTNQRWQTGRFIASSFVNANVAARLAKASAIWLSFSWHMLQRHEVKPF</sequence>
<feature type="compositionally biased region" description="Basic residues" evidence="1">
    <location>
        <begin position="287"/>
        <end position="296"/>
    </location>
</feature>
<evidence type="ECO:0000259" key="2">
    <source>
        <dbReference type="Pfam" id="PF10536"/>
    </source>
</evidence>
<dbReference type="Pfam" id="PF10536">
    <property type="entry name" value="PMD"/>
    <property type="match status" value="1"/>
</dbReference>
<evidence type="ECO:0000313" key="3">
    <source>
        <dbReference type="EMBL" id="KAI5338032.1"/>
    </source>
</evidence>
<dbReference type="AlphaFoldDB" id="A0AAD4Z916"/>
<dbReference type="Proteomes" id="UP001054821">
    <property type="component" value="Chromosome 3"/>
</dbReference>
<name>A0AAD4Z916_PRUDU</name>
<protein>
    <recommendedName>
        <fullName evidence="2">Aminotransferase-like plant mobile domain-containing protein</fullName>
    </recommendedName>
</protein>
<proteinExistence type="predicted"/>